<proteinExistence type="inferred from homology"/>
<dbReference type="AlphaFoldDB" id="A0A8J2V9W7"/>
<dbReference type="CDD" id="cd00293">
    <property type="entry name" value="USP-like"/>
    <property type="match status" value="1"/>
</dbReference>
<dbReference type="Gene3D" id="3.40.50.620">
    <property type="entry name" value="HUPs"/>
    <property type="match status" value="2"/>
</dbReference>
<sequence>MRKIAIPTDLSVNAQNAFEYALSLFNEPSIFYLLHAYAEAVFLPEIVDLPQEKIEEKKSSTSKSCQEKLEQLIENIKNKYPNSQHKFVSQTKCGYLLDEVNNLVNTENIDVLVMGTRGQTNDRNLTFGSNTLQVIKQVQCPVLCVPESFQYKTPKRILFPTNYMIPYQERELKLVDEISRYYNAEIHMLYVSDFNLSSARQKDNKAFLEDMIDSESIYFHQVKASSKTHTFNEQIEKMNIDLLVMVNSRHTYLESLLEKSTIDKIGLQPKIPFLILQNFIRNEV</sequence>
<evidence type="ECO:0000313" key="3">
    <source>
        <dbReference type="EMBL" id="GGD92023.1"/>
    </source>
</evidence>
<accession>A0A8J2V9W7</accession>
<dbReference type="EMBL" id="BMGK01000005">
    <property type="protein sequence ID" value="GGD92023.1"/>
    <property type="molecule type" value="Genomic_DNA"/>
</dbReference>
<gene>
    <name evidence="3" type="ORF">GCM10011312_14800</name>
</gene>
<dbReference type="PANTHER" id="PTHR46268">
    <property type="entry name" value="STRESS RESPONSE PROTEIN NHAX"/>
    <property type="match status" value="1"/>
</dbReference>
<dbReference type="SUPFAM" id="SSF52402">
    <property type="entry name" value="Adenine nucleotide alpha hydrolases-like"/>
    <property type="match status" value="2"/>
</dbReference>
<keyword evidence="4" id="KW-1185">Reference proteome</keyword>
<dbReference type="InterPro" id="IPR006015">
    <property type="entry name" value="Universal_stress_UspA"/>
</dbReference>
<dbReference type="PRINTS" id="PR01438">
    <property type="entry name" value="UNVRSLSTRESS"/>
</dbReference>
<organism evidence="3 4">
    <name type="scientific">Planktosalinus lacus</name>
    <dbReference type="NCBI Taxonomy" id="1526573"/>
    <lineage>
        <taxon>Bacteria</taxon>
        <taxon>Pseudomonadati</taxon>
        <taxon>Bacteroidota</taxon>
        <taxon>Flavobacteriia</taxon>
        <taxon>Flavobacteriales</taxon>
        <taxon>Flavobacteriaceae</taxon>
        <taxon>Planktosalinus</taxon>
    </lineage>
</organism>
<feature type="domain" description="UspA" evidence="2">
    <location>
        <begin position="1"/>
        <end position="146"/>
    </location>
</feature>
<dbReference type="InterPro" id="IPR014729">
    <property type="entry name" value="Rossmann-like_a/b/a_fold"/>
</dbReference>
<dbReference type="InterPro" id="IPR006016">
    <property type="entry name" value="UspA"/>
</dbReference>
<comment type="similarity">
    <text evidence="1">Belongs to the universal stress protein A family.</text>
</comment>
<name>A0A8J2V9W7_9FLAO</name>
<dbReference type="Proteomes" id="UP000652231">
    <property type="component" value="Unassembled WGS sequence"/>
</dbReference>
<evidence type="ECO:0000313" key="4">
    <source>
        <dbReference type="Proteomes" id="UP000652231"/>
    </source>
</evidence>
<reference evidence="3" key="2">
    <citation type="submission" date="2020-09" db="EMBL/GenBank/DDBJ databases">
        <authorList>
            <person name="Sun Q."/>
            <person name="Zhou Y."/>
        </authorList>
    </citation>
    <scope>NUCLEOTIDE SEQUENCE</scope>
    <source>
        <strain evidence="3">CGMCC 1.12924</strain>
    </source>
</reference>
<dbReference type="PANTHER" id="PTHR46268:SF6">
    <property type="entry name" value="UNIVERSAL STRESS PROTEIN UP12"/>
    <property type="match status" value="1"/>
</dbReference>
<evidence type="ECO:0000259" key="2">
    <source>
        <dbReference type="Pfam" id="PF00582"/>
    </source>
</evidence>
<reference evidence="3" key="1">
    <citation type="journal article" date="2014" name="Int. J. Syst. Evol. Microbiol.">
        <title>Complete genome sequence of Corynebacterium casei LMG S-19264T (=DSM 44701T), isolated from a smear-ripened cheese.</title>
        <authorList>
            <consortium name="US DOE Joint Genome Institute (JGI-PGF)"/>
            <person name="Walter F."/>
            <person name="Albersmeier A."/>
            <person name="Kalinowski J."/>
            <person name="Ruckert C."/>
        </authorList>
    </citation>
    <scope>NUCLEOTIDE SEQUENCE</scope>
    <source>
        <strain evidence="3">CGMCC 1.12924</strain>
    </source>
</reference>
<dbReference type="RefSeq" id="WP_188441111.1">
    <property type="nucleotide sequence ID" value="NZ_BMGK01000005.1"/>
</dbReference>
<dbReference type="Pfam" id="PF00582">
    <property type="entry name" value="Usp"/>
    <property type="match status" value="1"/>
</dbReference>
<comment type="caution">
    <text evidence="3">The sequence shown here is derived from an EMBL/GenBank/DDBJ whole genome shotgun (WGS) entry which is preliminary data.</text>
</comment>
<protein>
    <submittedName>
        <fullName evidence="3">Universal stress protein</fullName>
    </submittedName>
</protein>
<evidence type="ECO:0000256" key="1">
    <source>
        <dbReference type="ARBA" id="ARBA00008791"/>
    </source>
</evidence>